<name>A0A914YKJ7_9BILA</name>
<accession>A0A914YKJ7</accession>
<evidence type="ECO:0000256" key="1">
    <source>
        <dbReference type="SAM" id="Phobius"/>
    </source>
</evidence>
<dbReference type="Proteomes" id="UP000887577">
    <property type="component" value="Unplaced"/>
</dbReference>
<protein>
    <submittedName>
        <fullName evidence="3">Phosphoinositide-interacting protein</fullName>
    </submittedName>
</protein>
<reference evidence="3" key="1">
    <citation type="submission" date="2022-11" db="UniProtKB">
        <authorList>
            <consortium name="WormBaseParasite"/>
        </authorList>
    </citation>
    <scope>IDENTIFICATION</scope>
</reference>
<keyword evidence="1" id="KW-0472">Membrane</keyword>
<sequence>MEPSAFRGYEESPNRNVLRYGDVEINPYPNPEQIRRPATLPILRIETENGEVHRPESASVVSPASQQKNFYYGKRKMEGIKIVNSKNDNQSDKNIIEFDFQRETRRKKGPSSPTTVLTMAGLFVCGSTLLLSGIIILCQQDERPFIITGSVFLGVGALMVIICGFLQRKNVIKYVLDINRDLYFLKMDESYMWKLMFRDEISALPHQH</sequence>
<organism evidence="2 3">
    <name type="scientific">Panagrolaimus superbus</name>
    <dbReference type="NCBI Taxonomy" id="310955"/>
    <lineage>
        <taxon>Eukaryota</taxon>
        <taxon>Metazoa</taxon>
        <taxon>Ecdysozoa</taxon>
        <taxon>Nematoda</taxon>
        <taxon>Chromadorea</taxon>
        <taxon>Rhabditida</taxon>
        <taxon>Tylenchina</taxon>
        <taxon>Panagrolaimomorpha</taxon>
        <taxon>Panagrolaimoidea</taxon>
        <taxon>Panagrolaimidae</taxon>
        <taxon>Panagrolaimus</taxon>
    </lineage>
</organism>
<proteinExistence type="predicted"/>
<feature type="transmembrane region" description="Helical" evidence="1">
    <location>
        <begin position="115"/>
        <end position="137"/>
    </location>
</feature>
<evidence type="ECO:0000313" key="3">
    <source>
        <dbReference type="WBParaSite" id="PSU_v2.g2005.t1"/>
    </source>
</evidence>
<keyword evidence="1" id="KW-1133">Transmembrane helix</keyword>
<dbReference type="AlphaFoldDB" id="A0A914YKJ7"/>
<dbReference type="WBParaSite" id="PSU_v2.g2005.t1">
    <property type="protein sequence ID" value="PSU_v2.g2005.t1"/>
    <property type="gene ID" value="PSU_v2.g2005"/>
</dbReference>
<keyword evidence="2" id="KW-1185">Reference proteome</keyword>
<feature type="transmembrane region" description="Helical" evidence="1">
    <location>
        <begin position="143"/>
        <end position="166"/>
    </location>
</feature>
<keyword evidence="1" id="KW-0812">Transmembrane</keyword>
<evidence type="ECO:0000313" key="2">
    <source>
        <dbReference type="Proteomes" id="UP000887577"/>
    </source>
</evidence>